<dbReference type="eggNOG" id="COG2931">
    <property type="taxonomic scope" value="Bacteria"/>
</dbReference>
<dbReference type="GO" id="GO:0005509">
    <property type="term" value="F:calcium ion binding"/>
    <property type="evidence" value="ECO:0007669"/>
    <property type="project" value="InterPro"/>
</dbReference>
<organism evidence="3 4">
    <name type="scientific">Galbibacter orientalis DSM 19592</name>
    <dbReference type="NCBI Taxonomy" id="926559"/>
    <lineage>
        <taxon>Bacteria</taxon>
        <taxon>Pseudomonadati</taxon>
        <taxon>Bacteroidota</taxon>
        <taxon>Flavobacteriia</taxon>
        <taxon>Flavobacteriales</taxon>
        <taxon>Flavobacteriaceae</taxon>
        <taxon>Galbibacter</taxon>
    </lineage>
</organism>
<dbReference type="PANTHER" id="PTHR10199:SF100">
    <property type="entry name" value="THROMBOSPONDIN, ISOFORM A"/>
    <property type="match status" value="1"/>
</dbReference>
<dbReference type="PANTHER" id="PTHR10199">
    <property type="entry name" value="THROMBOSPONDIN"/>
    <property type="match status" value="1"/>
</dbReference>
<dbReference type="InterPro" id="IPR025592">
    <property type="entry name" value="DUF4347"/>
</dbReference>
<dbReference type="InterPro" id="IPR028974">
    <property type="entry name" value="TSP_type-3_rpt"/>
</dbReference>
<protein>
    <recommendedName>
        <fullName evidence="2">DUF4347 domain-containing protein</fullName>
    </recommendedName>
</protein>
<dbReference type="SUPFAM" id="SSF103647">
    <property type="entry name" value="TSP type-3 repeat"/>
    <property type="match status" value="1"/>
</dbReference>
<feature type="domain" description="DUF4347" evidence="2">
    <location>
        <begin position="36"/>
        <end position="141"/>
    </location>
</feature>
<dbReference type="eggNOG" id="COG3291">
    <property type="taxonomic scope" value="Bacteria"/>
</dbReference>
<evidence type="ECO:0000313" key="4">
    <source>
        <dbReference type="Proteomes" id="UP000004690"/>
    </source>
</evidence>
<feature type="region of interest" description="Disordered" evidence="1">
    <location>
        <begin position="706"/>
        <end position="725"/>
    </location>
</feature>
<dbReference type="STRING" id="926559.JoomaDRAFT_2067"/>
<evidence type="ECO:0000313" key="3">
    <source>
        <dbReference type="EMBL" id="EIJ39061.1"/>
    </source>
</evidence>
<name>I3C618_9FLAO</name>
<gene>
    <name evidence="3" type="ORF">JoomaDRAFT_2067</name>
</gene>
<dbReference type="Proteomes" id="UP000004690">
    <property type="component" value="Unassembled WGS sequence"/>
</dbReference>
<evidence type="ECO:0000259" key="2">
    <source>
        <dbReference type="Pfam" id="PF14252"/>
    </source>
</evidence>
<accession>I3C618</accession>
<feature type="compositionally biased region" description="Polar residues" evidence="1">
    <location>
        <begin position="1030"/>
        <end position="1045"/>
    </location>
</feature>
<keyword evidence="4" id="KW-1185">Reference proteome</keyword>
<dbReference type="eggNOG" id="COG2911">
    <property type="taxonomic scope" value="Bacteria"/>
</dbReference>
<dbReference type="Pfam" id="PF14252">
    <property type="entry name" value="DUF4347"/>
    <property type="match status" value="1"/>
</dbReference>
<sequence>MCRIKYIIILIIYMFIVSFTFSKSSSETVYIDIAVKKSDSFLVINKNLDSRTYHLITHGRPGQLLIEGKWLNAEQITDFLKPKIQNSEFKIQNLNIYGCEFAKGEEGINAVKYIESKLDVKVSASTNLTGKDGDWVLEVGVKANFSFLKDYPYTLQTGPNDDLDGDTVLNKDDLDDDNDGILDTNESSNCVNNIVITDLVSSRENIPEEGTPYCNGLLNSYTHFGPRGYLESQNDIPGTYEAVFTYAGLDTSKEAIFQHRFVYSNVNGSHGVYGVNDADVRLTTRIYVNNTLIRTTIVQGIEYTSASGERDIKYYTFTPNSPSGTVTVRTTFERFNGYCNHLPEIHFSNAEIRQEGNELTCDSIDTDNDGLPNHQDLDSDGDGCPDALEGDGGITSNQLQTSNINGGNTGAEYNGTAGPVIDNLGNNVGDTGIPTIANGGQAVGTSQNASAINEEECGAVPTACDDLDGDGFCNASDSDDDNDGILDIDEQECTSNGLLLKDYDGVWTNKHGDSYKQYSENTGIRVASYRDTGTESYKFSLSDLNPNVVNTLRFRYYSLNPQNIRSQNVTLKVNGTSLFSYTTTKGQPDPPPAYTVDHGYKTVSFTPTSETAEVILEFVAPTSAGGTSDGLFREFNVNGETNLTCTPIDTDNDGLPNHQDLDSDGDGCPDALEGDGGITSGQLQTSNINGGNTGSGYNGIAGPVNQNLGNGVDDEGVPTIANNGQAIGTSQDATTINEEECGDGTGCSQCSVAGVVGGSEACDDFDGDGILNSCDLDDDNDGILDTVEGCITNHITRNWVDEGNGVYTSVDPLTGIATTITLGNYSTFWDNGTNAGNNSRTGCSTCTETGEDLNSGRNMNFGAGNGGGSSSGTFEISFTDASGQPLNIKSPKIHILGMGGSAGSPTKFTSVQLIAQNSLTLTKLCGGIALKNSNELIHSRITDNTNNTRVLSCDSGEENGSFILNDTNSLFTFQVTMLGTAALPSSSIQDAFIFYVEYSYCEEDTDEDGIPNQFDLDSDDDGCSDAFESGATTNKTASKFNTTQGAGNGDENGDGLADVVDNGANSGTANDGIPDYNYLPYAYDKDLNYCTDTDNDGVPDIVDLDDDNDGILDKIECPAAYTNLVDGGGFTTNPPTSNWYYSNSTFNYETSSGNFPFYYSGTQKNSTLTTGLFAEIEGDNTNSGTLNALMELNGATDALVTRLNQELIPGVTYKFSYDAGLRGSGGVAGQNCTLQLYNADTDEVEAVLSSIPLQDLPSYGATPNYITISGSYTVTRKGNYYLLFMNAGNGGTNNDYIMDRVAMVGEKTNVAICDIDGDGIPNHLDLDSDGDGCPDALEGDGGITSSQLETSSINGGNSGAEYNGIAGPVNQNLGNEVDDNGVPTIVNGGQDFGTSQDATTINQEECGTGCSQCFIAGVVGGTEACDDFDNDGILNSCDLDDDNDGILDTVEADYTETAVLNFSQLGITPPNDNNPHDYSIDISEQLGYPAGTTILSFKDIYQMNLGGDFQDDFSSSRLSVNSCKVDPPIPV</sequence>
<feature type="region of interest" description="Disordered" evidence="1">
    <location>
        <begin position="363"/>
        <end position="397"/>
    </location>
</feature>
<dbReference type="HOGENOM" id="CLU_247246_0_0_10"/>
<evidence type="ECO:0000256" key="1">
    <source>
        <dbReference type="SAM" id="MobiDB-lite"/>
    </source>
</evidence>
<proteinExistence type="predicted"/>
<feature type="region of interest" description="Disordered" evidence="1">
    <location>
        <begin position="1025"/>
        <end position="1071"/>
    </location>
</feature>
<reference evidence="3 4" key="1">
    <citation type="submission" date="2012-02" db="EMBL/GenBank/DDBJ databases">
        <title>Improved High-Quality Draft genome of Joostella marina DSM 19592.</title>
        <authorList>
            <consortium name="US DOE Joint Genome Institute (JGI-PGF)"/>
            <person name="Lucas S."/>
            <person name="Copeland A."/>
            <person name="Lapidus A."/>
            <person name="Bruce D."/>
            <person name="Goodwin L."/>
            <person name="Pitluck S."/>
            <person name="Peters L."/>
            <person name="Chertkov O."/>
            <person name="Ovchinnikova G."/>
            <person name="Kyrpides N."/>
            <person name="Mavromatis K."/>
            <person name="Detter J.C."/>
            <person name="Han C."/>
            <person name="Land M."/>
            <person name="Hauser L."/>
            <person name="Markowitz V."/>
            <person name="Cheng J.-F."/>
            <person name="Hugenholtz P."/>
            <person name="Woyke T."/>
            <person name="Wu D."/>
            <person name="Tindall B."/>
            <person name="Brambilla E."/>
            <person name="Klenk H.-P."/>
            <person name="Eisen J.A."/>
        </authorList>
    </citation>
    <scope>NUCLEOTIDE SEQUENCE [LARGE SCALE GENOMIC DNA]</scope>
    <source>
        <strain evidence="3 4">DSM 19592</strain>
    </source>
</reference>
<dbReference type="EMBL" id="JH651379">
    <property type="protein sequence ID" value="EIJ39061.1"/>
    <property type="molecule type" value="Genomic_DNA"/>
</dbReference>